<feature type="domain" description="Methyltransferase" evidence="1">
    <location>
        <begin position="53"/>
        <end position="155"/>
    </location>
</feature>
<dbReference type="GO" id="GO:0032259">
    <property type="term" value="P:methylation"/>
    <property type="evidence" value="ECO:0007669"/>
    <property type="project" value="UniProtKB-KW"/>
</dbReference>
<dbReference type="PANTHER" id="PTHR43861">
    <property type="entry name" value="TRANS-ACONITATE 2-METHYLTRANSFERASE-RELATED"/>
    <property type="match status" value="1"/>
</dbReference>
<evidence type="ECO:0000313" key="3">
    <source>
        <dbReference type="Proteomes" id="UP000009375"/>
    </source>
</evidence>
<dbReference type="SUPFAM" id="SSF53335">
    <property type="entry name" value="S-adenosyl-L-methionine-dependent methyltransferases"/>
    <property type="match status" value="1"/>
</dbReference>
<name>D2EED5_PARA4</name>
<dbReference type="Gene3D" id="3.40.50.150">
    <property type="entry name" value="Vaccinia Virus protein VP39"/>
    <property type="match status" value="1"/>
</dbReference>
<dbReference type="InterPro" id="IPR029063">
    <property type="entry name" value="SAM-dependent_MTases_sf"/>
</dbReference>
<dbReference type="Pfam" id="PF13847">
    <property type="entry name" value="Methyltransf_31"/>
    <property type="match status" value="1"/>
</dbReference>
<protein>
    <submittedName>
        <fullName evidence="2">Methyltransferase type 11</fullName>
    </submittedName>
</protein>
<dbReference type="PANTHER" id="PTHR43861:SF1">
    <property type="entry name" value="TRANS-ACONITATE 2-METHYLTRANSFERASE"/>
    <property type="match status" value="1"/>
</dbReference>
<dbReference type="AlphaFoldDB" id="D2EED5"/>
<proteinExistence type="predicted"/>
<accession>D2EED5</accession>
<dbReference type="EMBL" id="GG730039">
    <property type="protein sequence ID" value="EEZ93314.1"/>
    <property type="molecule type" value="Genomic_DNA"/>
</dbReference>
<gene>
    <name evidence="2" type="ORF">BJBARM4_0072</name>
</gene>
<dbReference type="CDD" id="cd02440">
    <property type="entry name" value="AdoMet_MTases"/>
    <property type="match status" value="1"/>
</dbReference>
<keyword evidence="2" id="KW-0489">Methyltransferase</keyword>
<evidence type="ECO:0000313" key="2">
    <source>
        <dbReference type="EMBL" id="EEZ93314.1"/>
    </source>
</evidence>
<organism evidence="2 3">
    <name type="scientific">Candidatus Parvarchaeum acidiphilum ARMAN-4</name>
    <dbReference type="NCBI Taxonomy" id="662760"/>
    <lineage>
        <taxon>Archaea</taxon>
        <taxon>Candidatus Parvarchaeota</taxon>
        <taxon>Candidatus Parvarchaeum</taxon>
    </lineage>
</organism>
<dbReference type="GO" id="GO:0008168">
    <property type="term" value="F:methyltransferase activity"/>
    <property type="evidence" value="ECO:0007669"/>
    <property type="project" value="UniProtKB-KW"/>
</dbReference>
<sequence>MYKKINEKNIKEWWDSASEYYQKEISGDKMVDVNYGPFASSEKKLKLLGNINGKKILELGCGGGQASISLAKRGGLCTGIDISSNQIKAANKNAEKEKVNVNFLQIPFSTIHKLKPEKFDIVLSIMSLQYCINLKKLIKDVKDLMVDNGIFVFSIEHPFYLLIDPNDLKIKESYYNSGLVTKMEKWPDGSTHYFNYYNRKVSDIINLITNSGLKLEKIIEPLEKEDKIWGIGYRRALVNRIAPTIIFKYKK</sequence>
<keyword evidence="2" id="KW-0808">Transferase</keyword>
<evidence type="ECO:0000259" key="1">
    <source>
        <dbReference type="Pfam" id="PF13847"/>
    </source>
</evidence>
<reference evidence="2 3" key="1">
    <citation type="journal article" date="2010" name="Proc. Natl. Acad. Sci. U.S.A.">
        <title>Enigmatic, ultrasmall, uncultivated Archaea.</title>
        <authorList>
            <person name="Baker B.J."/>
            <person name="Comolli L.R."/>
            <person name="Dick G.J."/>
            <person name="Hauser L.J."/>
            <person name="Hyatt D."/>
            <person name="Dill B.D."/>
            <person name="Land M.L."/>
            <person name="Verberkmoes N.C."/>
            <person name="Hettich R.L."/>
            <person name="Banfield J.F."/>
        </authorList>
    </citation>
    <scope>NUCLEOTIDE SEQUENCE [LARGE SCALE GENOMIC DNA]</scope>
</reference>
<dbReference type="Proteomes" id="UP000009375">
    <property type="component" value="Unassembled WGS sequence"/>
</dbReference>
<dbReference type="InterPro" id="IPR025714">
    <property type="entry name" value="Methyltranfer_dom"/>
</dbReference>